<keyword evidence="13 17" id="KW-0472">Membrane</keyword>
<feature type="repeat" description="TPR" evidence="16">
    <location>
        <begin position="484"/>
        <end position="517"/>
    </location>
</feature>
<name>A0A2R5G468_9STRA</name>
<dbReference type="InterPro" id="IPR011990">
    <property type="entry name" value="TPR-like_helical_dom_sf"/>
</dbReference>
<dbReference type="GO" id="GO:0005886">
    <property type="term" value="C:plasma membrane"/>
    <property type="evidence" value="ECO:0007669"/>
    <property type="project" value="UniProtKB-SubCell"/>
</dbReference>
<feature type="repeat" description="TPR" evidence="16">
    <location>
        <begin position="610"/>
        <end position="643"/>
    </location>
</feature>
<dbReference type="Pfam" id="PF02690">
    <property type="entry name" value="Na_Pi_cotrans"/>
    <property type="match status" value="1"/>
</dbReference>
<comment type="subcellular location">
    <subcellularLocation>
        <location evidence="2">Cell membrane</location>
        <topology evidence="2">Multi-pass membrane protein</topology>
    </subcellularLocation>
    <subcellularLocation>
        <location evidence="1">Cytoplasm</location>
        <location evidence="1">Cytoskeleton</location>
    </subcellularLocation>
</comment>
<dbReference type="GO" id="GO:0005436">
    <property type="term" value="F:sodium:phosphate symporter activity"/>
    <property type="evidence" value="ECO:0007669"/>
    <property type="project" value="InterPro"/>
</dbReference>
<dbReference type="PANTHER" id="PTHR45783">
    <property type="entry name" value="KINESIN LIGHT CHAIN"/>
    <property type="match status" value="1"/>
</dbReference>
<feature type="repeat" description="TPR" evidence="16">
    <location>
        <begin position="787"/>
        <end position="820"/>
    </location>
</feature>
<keyword evidence="7 17" id="KW-0812">Transmembrane</keyword>
<reference evidence="18 19" key="1">
    <citation type="submission" date="2017-12" db="EMBL/GenBank/DDBJ databases">
        <title>Sequencing, de novo assembly and annotation of complete genome of a new Thraustochytrid species, strain FCC1311.</title>
        <authorList>
            <person name="Sedici K."/>
            <person name="Godart F."/>
            <person name="Aiese Cigliano R."/>
            <person name="Sanseverino W."/>
            <person name="Barakat M."/>
            <person name="Ortet P."/>
            <person name="Marechal E."/>
            <person name="Cagnac O."/>
            <person name="Amato A."/>
        </authorList>
    </citation>
    <scope>NUCLEOTIDE SEQUENCE [LARGE SCALE GENOMIC DNA]</scope>
</reference>
<evidence type="ECO:0000256" key="4">
    <source>
        <dbReference type="ARBA" id="ARBA00009622"/>
    </source>
</evidence>
<dbReference type="InterPro" id="IPR019734">
    <property type="entry name" value="TPR_rpt"/>
</dbReference>
<evidence type="ECO:0000256" key="3">
    <source>
        <dbReference type="ARBA" id="ARBA00005808"/>
    </source>
</evidence>
<dbReference type="PRINTS" id="PR00381">
    <property type="entry name" value="KINESINLIGHT"/>
</dbReference>
<evidence type="ECO:0000313" key="19">
    <source>
        <dbReference type="Proteomes" id="UP000241890"/>
    </source>
</evidence>
<comment type="similarity">
    <text evidence="4">Belongs to the kinesin light chain family.</text>
</comment>
<evidence type="ECO:0000256" key="9">
    <source>
        <dbReference type="ARBA" id="ARBA00022737"/>
    </source>
</evidence>
<dbReference type="InParanoid" id="A0A2R5G468"/>
<keyword evidence="11 17" id="KW-1133">Transmembrane helix</keyword>
<sequence length="1209" mass="133347">MPRGKSLRASLSRLSFTRKTDDEILSDDTRKIIDPRSISLRAIKELRDRVLSGEAAQGIELYVAKHDLSDKVQEGATIQVLRTKPDGKLQGRVPYVGVPITFEPGDDADPKPRQDWSTEDVAEHVVLPLTRLLPQAQFYLDYVNEEDISAEFQGTFVSQARKCRFQNLVAALEDHFGQDADTAFVWLDLFCANQPLLTSADEALPPDVILARNQYLTHGLHRAIGRFGSAIIFLDRWDVPAPLQRAWCICEIMSTVTQARSFQVVFAPGQEQAFIEALLEDVEGLAKILAVNNNMRNAKCWKDEDKEMIDKAVETTVSGGYMTLIKEVNQRVRAWRLQTARDAVLEARNGGGDAGKLADILHCTGVLLRDQSNHGEASQMLEEALSIRKEALGDRHHSVADTLNNIAIVYYNQGRYDEALAYSEEALSIRKESLGDRHPDVATTLNSIANVYDSQGRHEEALAYYEEALAIRKESLGDRHPDVATTLNNIALVYEAQGRYEEALAYFEEALAIRKESLVDRHPDVATTLNNIALVYKAQGRYEEALAYFEEALSIYKESLGDRHPSVATTLNNIAAVYKAQGHYEEALAYNEEALSIRKECLGDRHPSVATTLNNIAVVYKAQGRCEEALAYYEEDLSISKESLGDRHPSESLGDRHPSVATTLNNIAGVYKAQGRYEEALAYYEEALSIHKERLGERHLNVAITLNNAGNVYYSQCLLGKALTFYKEALSIHKESLGDRHPTVAITLNNTAGVYEAQGRYVEALGYYEEALSIRKESLGDRHPEVAQTLNKVAAVYDIQGRYEEALASYEEALSIRKESLGDRHPDVATTLNDIAVVYKAQGRYEEALASYEEALSIRKESLGERHPDVAQTLNNMEITRRKLRTRMAHATMAMADITPQGVAKGFGLFVGVLFFLYWFLVGLSLLGDGFKIIAGDSAGTLFSAVSNPVAGLMVGILATVLVQSSSTTTSIIVAAAGSGVLDVATGIPMVFGANIGTSVTNTIVSLGFVGDKEQYRRGFAGATVHDMFNYMNVCLWLPLEAISSAINGGNGGVMFLITEAITRSFSPCVEEESPTGCEDWDGPLGIITDEIVERIVKVDSGVIRDFSYGRPELWHCQDLLCSEGSCEPYSFNQGRCTTSPLASAGICGEEGVEDDDSAEFSYCYYNGTTVATYDDIMLAAQEHFDGWKIVEGGALGDAGMQQKFFKRP</sequence>
<dbReference type="SUPFAM" id="SSF48452">
    <property type="entry name" value="TPR-like"/>
    <property type="match status" value="4"/>
</dbReference>
<dbReference type="GO" id="GO:0005737">
    <property type="term" value="C:cytoplasm"/>
    <property type="evidence" value="ECO:0007669"/>
    <property type="project" value="TreeGrafter"/>
</dbReference>
<evidence type="ECO:0000256" key="16">
    <source>
        <dbReference type="PROSITE-ProRule" id="PRU00339"/>
    </source>
</evidence>
<dbReference type="EMBL" id="BEYU01000016">
    <property type="protein sequence ID" value="GBG25827.1"/>
    <property type="molecule type" value="Genomic_DNA"/>
</dbReference>
<dbReference type="Gene3D" id="1.25.40.10">
    <property type="entry name" value="Tetratricopeptide repeat domain"/>
    <property type="match status" value="5"/>
</dbReference>
<evidence type="ECO:0000256" key="17">
    <source>
        <dbReference type="SAM" id="Phobius"/>
    </source>
</evidence>
<feature type="repeat" description="TPR" evidence="16">
    <location>
        <begin position="526"/>
        <end position="559"/>
    </location>
</feature>
<keyword evidence="5" id="KW-1003">Cell membrane</keyword>
<evidence type="ECO:0000256" key="1">
    <source>
        <dbReference type="ARBA" id="ARBA00004245"/>
    </source>
</evidence>
<evidence type="ECO:0000256" key="13">
    <source>
        <dbReference type="ARBA" id="ARBA00023136"/>
    </source>
</evidence>
<keyword evidence="12" id="KW-0175">Coiled coil</keyword>
<keyword evidence="6" id="KW-0963">Cytoplasm</keyword>
<feature type="repeat" description="TPR" evidence="16">
    <location>
        <begin position="829"/>
        <end position="862"/>
    </location>
</feature>
<protein>
    <submittedName>
        <fullName evidence="18">Kinesin light chain 3</fullName>
    </submittedName>
</protein>
<dbReference type="PANTHER" id="PTHR45783:SF3">
    <property type="entry name" value="KINESIN LIGHT CHAIN"/>
    <property type="match status" value="1"/>
</dbReference>
<gene>
    <name evidence="18" type="ORF">FCC1311_020462</name>
</gene>
<evidence type="ECO:0000256" key="5">
    <source>
        <dbReference type="ARBA" id="ARBA00022475"/>
    </source>
</evidence>
<evidence type="ECO:0000256" key="7">
    <source>
        <dbReference type="ARBA" id="ARBA00022692"/>
    </source>
</evidence>
<feature type="repeat" description="TPR" evidence="16">
    <location>
        <begin position="568"/>
        <end position="601"/>
    </location>
</feature>
<feature type="repeat" description="TPR" evidence="16">
    <location>
        <begin position="661"/>
        <end position="694"/>
    </location>
</feature>
<comment type="caution">
    <text evidence="18">The sequence shown here is derived from an EMBL/GenBank/DDBJ whole genome shotgun (WGS) entry which is preliminary data.</text>
</comment>
<evidence type="ECO:0000256" key="8">
    <source>
        <dbReference type="ARBA" id="ARBA00022701"/>
    </source>
</evidence>
<dbReference type="Pfam" id="PF13424">
    <property type="entry name" value="TPR_12"/>
    <property type="match status" value="5"/>
</dbReference>
<accession>A0A2R5G468</accession>
<dbReference type="OrthoDB" id="1658288at2759"/>
<dbReference type="GO" id="GO:0019894">
    <property type="term" value="F:kinesin binding"/>
    <property type="evidence" value="ECO:0007669"/>
    <property type="project" value="TreeGrafter"/>
</dbReference>
<keyword evidence="15" id="KW-0206">Cytoskeleton</keyword>
<dbReference type="SMART" id="SM00028">
    <property type="entry name" value="TPR"/>
    <property type="match status" value="12"/>
</dbReference>
<organism evidence="18 19">
    <name type="scientific">Hondaea fermentalgiana</name>
    <dbReference type="NCBI Taxonomy" id="2315210"/>
    <lineage>
        <taxon>Eukaryota</taxon>
        <taxon>Sar</taxon>
        <taxon>Stramenopiles</taxon>
        <taxon>Bigyra</taxon>
        <taxon>Labyrinthulomycetes</taxon>
        <taxon>Thraustochytrida</taxon>
        <taxon>Thraustochytriidae</taxon>
        <taxon>Hondaea</taxon>
    </lineage>
</organism>
<comment type="similarity">
    <text evidence="3">Belongs to the SLC34A transporter family.</text>
</comment>
<evidence type="ECO:0000256" key="2">
    <source>
        <dbReference type="ARBA" id="ARBA00004651"/>
    </source>
</evidence>
<dbReference type="InterPro" id="IPR003841">
    <property type="entry name" value="Na/Pi_transpt"/>
</dbReference>
<evidence type="ECO:0000256" key="6">
    <source>
        <dbReference type="ARBA" id="ARBA00022490"/>
    </source>
</evidence>
<dbReference type="PROSITE" id="PS50293">
    <property type="entry name" value="TPR_REGION"/>
    <property type="match status" value="5"/>
</dbReference>
<feature type="transmembrane region" description="Helical" evidence="17">
    <location>
        <begin position="939"/>
        <end position="963"/>
    </location>
</feature>
<keyword evidence="8" id="KW-0493">Microtubule</keyword>
<dbReference type="PROSITE" id="PS50005">
    <property type="entry name" value="TPR"/>
    <property type="match status" value="10"/>
</dbReference>
<evidence type="ECO:0000256" key="15">
    <source>
        <dbReference type="ARBA" id="ARBA00023212"/>
    </source>
</evidence>
<evidence type="ECO:0000256" key="11">
    <source>
        <dbReference type="ARBA" id="ARBA00022989"/>
    </source>
</evidence>
<feature type="repeat" description="TPR" evidence="16">
    <location>
        <begin position="745"/>
        <end position="778"/>
    </location>
</feature>
<evidence type="ECO:0000256" key="12">
    <source>
        <dbReference type="ARBA" id="ARBA00023054"/>
    </source>
</evidence>
<feature type="repeat" description="TPR" evidence="16">
    <location>
        <begin position="442"/>
        <end position="475"/>
    </location>
</feature>
<dbReference type="Pfam" id="PF13374">
    <property type="entry name" value="TPR_10"/>
    <property type="match status" value="2"/>
</dbReference>
<dbReference type="InterPro" id="IPR002151">
    <property type="entry name" value="Kinesin_light"/>
</dbReference>
<dbReference type="GO" id="GO:0005871">
    <property type="term" value="C:kinesin complex"/>
    <property type="evidence" value="ECO:0007669"/>
    <property type="project" value="InterPro"/>
</dbReference>
<proteinExistence type="inferred from homology"/>
<keyword evidence="10 16" id="KW-0802">TPR repeat</keyword>
<dbReference type="AlphaFoldDB" id="A0A2R5G468"/>
<dbReference type="GO" id="GO:0007018">
    <property type="term" value="P:microtubule-based movement"/>
    <property type="evidence" value="ECO:0007669"/>
    <property type="project" value="TreeGrafter"/>
</dbReference>
<feature type="repeat" description="TPR" evidence="16">
    <location>
        <begin position="400"/>
        <end position="433"/>
    </location>
</feature>
<keyword evidence="14" id="KW-0505">Motor protein</keyword>
<evidence type="ECO:0000313" key="18">
    <source>
        <dbReference type="EMBL" id="GBG25827.1"/>
    </source>
</evidence>
<dbReference type="GO" id="GO:0005874">
    <property type="term" value="C:microtubule"/>
    <property type="evidence" value="ECO:0007669"/>
    <property type="project" value="UniProtKB-KW"/>
</dbReference>
<dbReference type="Proteomes" id="UP000241890">
    <property type="component" value="Unassembled WGS sequence"/>
</dbReference>
<evidence type="ECO:0000256" key="10">
    <source>
        <dbReference type="ARBA" id="ARBA00022803"/>
    </source>
</evidence>
<keyword evidence="19" id="KW-1185">Reference proteome</keyword>
<evidence type="ECO:0000256" key="14">
    <source>
        <dbReference type="ARBA" id="ARBA00023175"/>
    </source>
</evidence>
<keyword evidence="9" id="KW-0677">Repeat</keyword>
<feature type="transmembrane region" description="Helical" evidence="17">
    <location>
        <begin position="907"/>
        <end position="927"/>
    </location>
</feature>
<dbReference type="GO" id="GO:0044341">
    <property type="term" value="P:sodium-dependent phosphate transport"/>
    <property type="evidence" value="ECO:0007669"/>
    <property type="project" value="InterPro"/>
</dbReference>